<dbReference type="GO" id="GO:0006508">
    <property type="term" value="P:proteolysis"/>
    <property type="evidence" value="ECO:0007669"/>
    <property type="project" value="InterPro"/>
</dbReference>
<comment type="caution">
    <text evidence="2">The sequence shown here is derived from an EMBL/GenBank/DDBJ whole genome shotgun (WGS) entry which is preliminary data.</text>
</comment>
<reference evidence="2 3" key="1">
    <citation type="journal article" date="2023" name="G3 (Bethesda)">
        <title>A chromosome-length genome assembly and annotation of blackberry (Rubus argutus, cv. 'Hillquist').</title>
        <authorList>
            <person name="Bruna T."/>
            <person name="Aryal R."/>
            <person name="Dudchenko O."/>
            <person name="Sargent D.J."/>
            <person name="Mead D."/>
            <person name="Buti M."/>
            <person name="Cavallini A."/>
            <person name="Hytonen T."/>
            <person name="Andres J."/>
            <person name="Pham M."/>
            <person name="Weisz D."/>
            <person name="Mascagni F."/>
            <person name="Usai G."/>
            <person name="Natali L."/>
            <person name="Bassil N."/>
            <person name="Fernandez G.E."/>
            <person name="Lomsadze A."/>
            <person name="Armour M."/>
            <person name="Olukolu B."/>
            <person name="Poorten T."/>
            <person name="Britton C."/>
            <person name="Davik J."/>
            <person name="Ashrafi H."/>
            <person name="Aiden E.L."/>
            <person name="Borodovsky M."/>
            <person name="Worthington M."/>
        </authorList>
    </citation>
    <scope>NUCLEOTIDE SEQUENCE [LARGE SCALE GENOMIC DNA]</scope>
    <source>
        <strain evidence="2">PI 553951</strain>
    </source>
</reference>
<dbReference type="Pfam" id="PF00450">
    <property type="entry name" value="Peptidase_S10"/>
    <property type="match status" value="1"/>
</dbReference>
<dbReference type="SUPFAM" id="SSF53474">
    <property type="entry name" value="alpha/beta-Hydrolases"/>
    <property type="match status" value="1"/>
</dbReference>
<proteinExistence type="inferred from homology"/>
<keyword evidence="3" id="KW-1185">Reference proteome</keyword>
<evidence type="ECO:0000256" key="1">
    <source>
        <dbReference type="ARBA" id="ARBA00009431"/>
    </source>
</evidence>
<dbReference type="EMBL" id="JBEDUW010000006">
    <property type="protein sequence ID" value="KAK9923594.1"/>
    <property type="molecule type" value="Genomic_DNA"/>
</dbReference>
<dbReference type="InterPro" id="IPR029058">
    <property type="entry name" value="AB_hydrolase_fold"/>
</dbReference>
<gene>
    <name evidence="2" type="ORF">M0R45_032003</name>
</gene>
<organism evidence="2 3">
    <name type="scientific">Rubus argutus</name>
    <name type="common">Southern blackberry</name>
    <dbReference type="NCBI Taxonomy" id="59490"/>
    <lineage>
        <taxon>Eukaryota</taxon>
        <taxon>Viridiplantae</taxon>
        <taxon>Streptophyta</taxon>
        <taxon>Embryophyta</taxon>
        <taxon>Tracheophyta</taxon>
        <taxon>Spermatophyta</taxon>
        <taxon>Magnoliopsida</taxon>
        <taxon>eudicotyledons</taxon>
        <taxon>Gunneridae</taxon>
        <taxon>Pentapetalae</taxon>
        <taxon>rosids</taxon>
        <taxon>fabids</taxon>
        <taxon>Rosales</taxon>
        <taxon>Rosaceae</taxon>
        <taxon>Rosoideae</taxon>
        <taxon>Rosoideae incertae sedis</taxon>
        <taxon>Rubus</taxon>
    </lineage>
</organism>
<dbReference type="InterPro" id="IPR001563">
    <property type="entry name" value="Peptidase_S10"/>
</dbReference>
<dbReference type="GO" id="GO:0004185">
    <property type="term" value="F:serine-type carboxypeptidase activity"/>
    <property type="evidence" value="ECO:0007669"/>
    <property type="project" value="InterPro"/>
</dbReference>
<name>A0AAW1WJA5_RUBAR</name>
<dbReference type="AlphaFoldDB" id="A0AAW1WJA5"/>
<dbReference type="Gene3D" id="3.40.50.1820">
    <property type="entry name" value="alpha/beta hydrolase"/>
    <property type="match status" value="1"/>
</dbReference>
<evidence type="ECO:0000313" key="3">
    <source>
        <dbReference type="Proteomes" id="UP001457282"/>
    </source>
</evidence>
<accession>A0AAW1WJA5</accession>
<dbReference type="Proteomes" id="UP001457282">
    <property type="component" value="Unassembled WGS sequence"/>
</dbReference>
<evidence type="ECO:0000313" key="2">
    <source>
        <dbReference type="EMBL" id="KAK9923594.1"/>
    </source>
</evidence>
<sequence length="225" mass="25140">MDDICFFHHRVAESEPVPEAVEQDSLVMILTHEKIRGRVVTGDEFHIESRILIAETGIWVDFSRGSGYGTEMDVNVIGSKIKSSLNDLNETKVSLELAQHLFAAITKFVELDLVFKSRPIYITRQSYAGKYIPAIGYFILKRNAELSNSFDLQDSVVSTKAGLGEDHEMGGDREASVGVSESLEIGWRDCWFVQKWGRLSHVVVSRAGPLLPADLPLRAQAMIED</sequence>
<protein>
    <submittedName>
        <fullName evidence="2">Uncharacterized protein</fullName>
    </submittedName>
</protein>
<comment type="similarity">
    <text evidence="1">Belongs to the peptidase S10 family.</text>
</comment>